<comment type="caution">
    <text evidence="2">The sequence shown here is derived from an EMBL/GenBank/DDBJ whole genome shotgun (WGS) entry which is preliminary data.</text>
</comment>
<dbReference type="Proteomes" id="UP000177996">
    <property type="component" value="Unassembled WGS sequence"/>
</dbReference>
<dbReference type="AlphaFoldDB" id="A0A1G2D034"/>
<proteinExistence type="predicted"/>
<feature type="transmembrane region" description="Helical" evidence="1">
    <location>
        <begin position="73"/>
        <end position="91"/>
    </location>
</feature>
<keyword evidence="1" id="KW-0812">Transmembrane</keyword>
<name>A0A1G2D034_9BACT</name>
<evidence type="ECO:0000313" key="2">
    <source>
        <dbReference type="EMBL" id="OGZ06995.1"/>
    </source>
</evidence>
<gene>
    <name evidence="2" type="ORF">A3D65_02275</name>
</gene>
<keyword evidence="1" id="KW-1133">Transmembrane helix</keyword>
<feature type="transmembrane region" description="Helical" evidence="1">
    <location>
        <begin position="142"/>
        <end position="169"/>
    </location>
</feature>
<feature type="transmembrane region" description="Helical" evidence="1">
    <location>
        <begin position="46"/>
        <end position="67"/>
    </location>
</feature>
<accession>A0A1G2D034</accession>
<organism evidence="2 3">
    <name type="scientific">Candidatus Lloydbacteria bacterium RIFCSPHIGHO2_02_FULL_50_13</name>
    <dbReference type="NCBI Taxonomy" id="1798661"/>
    <lineage>
        <taxon>Bacteria</taxon>
        <taxon>Candidatus Lloydiibacteriota</taxon>
    </lineage>
</organism>
<feature type="transmembrane region" description="Helical" evidence="1">
    <location>
        <begin position="103"/>
        <end position="122"/>
    </location>
</feature>
<feature type="transmembrane region" description="Helical" evidence="1">
    <location>
        <begin position="6"/>
        <end position="25"/>
    </location>
</feature>
<keyword evidence="1" id="KW-0472">Membrane</keyword>
<protein>
    <submittedName>
        <fullName evidence="2">Uncharacterized protein</fullName>
    </submittedName>
</protein>
<reference evidence="2 3" key="1">
    <citation type="journal article" date="2016" name="Nat. Commun.">
        <title>Thousands of microbial genomes shed light on interconnected biogeochemical processes in an aquifer system.</title>
        <authorList>
            <person name="Anantharaman K."/>
            <person name="Brown C.T."/>
            <person name="Hug L.A."/>
            <person name="Sharon I."/>
            <person name="Castelle C.J."/>
            <person name="Probst A.J."/>
            <person name="Thomas B.C."/>
            <person name="Singh A."/>
            <person name="Wilkins M.J."/>
            <person name="Karaoz U."/>
            <person name="Brodie E.L."/>
            <person name="Williams K.H."/>
            <person name="Hubbard S.S."/>
            <person name="Banfield J.F."/>
        </authorList>
    </citation>
    <scope>NUCLEOTIDE SEQUENCE [LARGE SCALE GENOMIC DNA]</scope>
</reference>
<evidence type="ECO:0000313" key="3">
    <source>
        <dbReference type="Proteomes" id="UP000177996"/>
    </source>
</evidence>
<sequence length="279" mass="31854">MDLLWSAGKLLLVAFAVGSIAYELYSNRNRINFIWSVWSRFRIKMLFEVTVVLFLMACTVLAMWEYLPFMRWGWLNFFVSSGGNVLIAPVLEGSSSPLAFIRFLPPLFFVALLFALPFLAHYEEEIFRRGYHGWRNIIRQSVKFGLVHLFVGIPLAVAVALIGVGFFFACKYRAALRKITDVAVWERIREMEAMCADMAKVDVRVESSSELEDGAVLESTAYHTLYNSLLIMLLLVMKNFDARLPSRHWRFFLTTNPASGASRGGVYSFKKRKTISSPS</sequence>
<dbReference type="EMBL" id="MHLL01000073">
    <property type="protein sequence ID" value="OGZ06995.1"/>
    <property type="molecule type" value="Genomic_DNA"/>
</dbReference>
<evidence type="ECO:0000256" key="1">
    <source>
        <dbReference type="SAM" id="Phobius"/>
    </source>
</evidence>